<dbReference type="RefSeq" id="WP_066543996.1">
    <property type="nucleotide sequence ID" value="NZ_MASJ01000006.1"/>
</dbReference>
<dbReference type="EMBL" id="MASJ01000006">
    <property type="protein sequence ID" value="OCS87035.1"/>
    <property type="molecule type" value="Genomic_DNA"/>
</dbReference>
<evidence type="ECO:0000313" key="2">
    <source>
        <dbReference type="Proteomes" id="UP000093199"/>
    </source>
</evidence>
<gene>
    <name evidence="1" type="ORF">A6M13_11775</name>
</gene>
<accession>A0A1C0YIN5</accession>
<dbReference type="Proteomes" id="UP000093199">
    <property type="component" value="Unassembled WGS sequence"/>
</dbReference>
<dbReference type="Pfam" id="PF06133">
    <property type="entry name" value="Com_YlbF"/>
    <property type="match status" value="1"/>
</dbReference>
<dbReference type="InterPro" id="IPR023378">
    <property type="entry name" value="YheA/YmcA-like_dom_sf"/>
</dbReference>
<dbReference type="AlphaFoldDB" id="A0A1C0YIN5"/>
<keyword evidence="2" id="KW-1185">Reference proteome</keyword>
<dbReference type="Gene3D" id="1.20.1500.10">
    <property type="entry name" value="YheA/YmcA-like"/>
    <property type="match status" value="1"/>
</dbReference>
<name>A0A1C0YIN5_9BACL</name>
<dbReference type="SUPFAM" id="SSF158622">
    <property type="entry name" value="YheA/YmcA-like"/>
    <property type="match status" value="1"/>
</dbReference>
<protein>
    <submittedName>
        <fullName evidence="1">Uncharacterized protein</fullName>
    </submittedName>
</protein>
<dbReference type="InterPro" id="IPR010368">
    <property type="entry name" value="Com_YlbF"/>
</dbReference>
<organism evidence="1 2">
    <name type="scientific">Caryophanon tenue</name>
    <dbReference type="NCBI Taxonomy" id="33978"/>
    <lineage>
        <taxon>Bacteria</taxon>
        <taxon>Bacillati</taxon>
        <taxon>Bacillota</taxon>
        <taxon>Bacilli</taxon>
        <taxon>Bacillales</taxon>
        <taxon>Caryophanaceae</taxon>
        <taxon>Caryophanon</taxon>
    </lineage>
</organism>
<comment type="caution">
    <text evidence="1">The sequence shown here is derived from an EMBL/GenBank/DDBJ whole genome shotgun (WGS) entry which is preliminary data.</text>
</comment>
<proteinExistence type="predicted"/>
<sequence>MQQLTAQLQQKLKETEEFVALSRAIDDVTADDQARTLFTNFRDVQVKLQEKQMQGQQIEEDELLYAQQVAQLAQQNEKILRMLEAEMTLSQIIESVTRELVTPIQDMYDKM</sequence>
<reference evidence="1 2" key="1">
    <citation type="submission" date="2016-07" db="EMBL/GenBank/DDBJ databases">
        <title>Caryophanon tenue genome sequencing.</title>
        <authorList>
            <person name="Verma A."/>
            <person name="Pal Y."/>
            <person name="Krishnamurthi S."/>
        </authorList>
    </citation>
    <scope>NUCLEOTIDE SEQUENCE [LARGE SCALE GENOMIC DNA]</scope>
    <source>
        <strain evidence="1 2">DSM 14152</strain>
    </source>
</reference>
<evidence type="ECO:0000313" key="1">
    <source>
        <dbReference type="EMBL" id="OCS87035.1"/>
    </source>
</evidence>
<dbReference type="OrthoDB" id="9811402at2"/>
<dbReference type="STRING" id="33978.A6M13_11775"/>